<dbReference type="SUPFAM" id="SSF56112">
    <property type="entry name" value="Protein kinase-like (PK-like)"/>
    <property type="match status" value="1"/>
</dbReference>
<dbReference type="HOGENOM" id="CLU_395342_0_0_1"/>
<feature type="domain" description="Fungal-type protein kinase" evidence="2">
    <location>
        <begin position="159"/>
        <end position="555"/>
    </location>
</feature>
<keyword evidence="4" id="KW-1185">Reference proteome</keyword>
<dbReference type="Gene3D" id="1.10.510.10">
    <property type="entry name" value="Transferase(Phosphotransferase) domain 1"/>
    <property type="match status" value="1"/>
</dbReference>
<accession>M5FV55</accession>
<evidence type="ECO:0000313" key="3">
    <source>
        <dbReference type="EMBL" id="EJT99479.1"/>
    </source>
</evidence>
<gene>
    <name evidence="3" type="ORF">DACRYDRAFT_117723</name>
</gene>
<dbReference type="InterPro" id="IPR011009">
    <property type="entry name" value="Kinase-like_dom_sf"/>
</dbReference>
<dbReference type="InterPro" id="IPR040976">
    <property type="entry name" value="Pkinase_fungal"/>
</dbReference>
<dbReference type="Proteomes" id="UP000030653">
    <property type="component" value="Unassembled WGS sequence"/>
</dbReference>
<evidence type="ECO:0000256" key="1">
    <source>
        <dbReference type="SAM" id="MobiDB-lite"/>
    </source>
</evidence>
<feature type="region of interest" description="Disordered" evidence="1">
    <location>
        <begin position="664"/>
        <end position="697"/>
    </location>
</feature>
<dbReference type="EMBL" id="JH795869">
    <property type="protein sequence ID" value="EJT99479.1"/>
    <property type="molecule type" value="Genomic_DNA"/>
</dbReference>
<protein>
    <recommendedName>
        <fullName evidence="2">Fungal-type protein kinase domain-containing protein</fullName>
    </recommendedName>
</protein>
<dbReference type="PANTHER" id="PTHR38248">
    <property type="entry name" value="FUNK1 6"/>
    <property type="match status" value="1"/>
</dbReference>
<sequence length="697" mass="78573">MEGTSEVYQTGTLFERRKLVAVGLGAIREYCATNWWAQVLPKWPKDVPNDLVESIYAKLVQGGEYLEKEQRWKSFPVDPARDQRHETAVHKDWQLVVEQIVQALHHVFPDYRPRIDELEYWQQPSLALGIKTATAEPDLPRGGSATGETDASPLGVIKKFQKPTHLWKDIAEVGQFKKVDSTNRNGDTAAEELIWSIHYMLRQDSARRTVYGSTFVGREFRSFLGSRLGVFASQAVDVHHDPKSIIQYYVRMMCADDISLGWDASMTRNEEGQIVFSLETGNKAPPLVLTATRELFSQAAENIRGRATRVFEVTRDSDGSVFALKLGWIEEGRRTEGQIIKNMKESLRKVDPNDQTLEQHVLDIEAEGVVTFPDVGEDTTRLPLGNMDINGDKCAVLHEGSIDGLRSVSKLVHREHRWTLYKAVLKPLWQLDDLRDICCGLRDVGTALSAVTKAGYVHRDLSVGNVYWDERKKRGYLSDFEYAVPWEGNGRGTACERVQGTPMFMPLEVAKGTWGFITPNETDLSAISRRAVQCPEFVATPLHDLESWAWVWLWAVVRFQPVGAAGPTECQRILGSFLFNGNPANDSRDWYIRSEEGGSPPAFSVVADLANTLFRVVHAGHHKYQKLWTPDVFAEAWESALKMCIKTTLPGSIPIKPWSDNPMLGGLVHRTDRAGSQHKRNASQSVSRETAKRWKGE</sequence>
<dbReference type="OMA" id="ITHICEC"/>
<reference evidence="3 4" key="1">
    <citation type="journal article" date="2012" name="Science">
        <title>The Paleozoic origin of enzymatic lignin decomposition reconstructed from 31 fungal genomes.</title>
        <authorList>
            <person name="Floudas D."/>
            <person name="Binder M."/>
            <person name="Riley R."/>
            <person name="Barry K."/>
            <person name="Blanchette R.A."/>
            <person name="Henrissat B."/>
            <person name="Martinez A.T."/>
            <person name="Otillar R."/>
            <person name="Spatafora J.W."/>
            <person name="Yadav J.S."/>
            <person name="Aerts A."/>
            <person name="Benoit I."/>
            <person name="Boyd A."/>
            <person name="Carlson A."/>
            <person name="Copeland A."/>
            <person name="Coutinho P.M."/>
            <person name="de Vries R.P."/>
            <person name="Ferreira P."/>
            <person name="Findley K."/>
            <person name="Foster B."/>
            <person name="Gaskell J."/>
            <person name="Glotzer D."/>
            <person name="Gorecki P."/>
            <person name="Heitman J."/>
            <person name="Hesse C."/>
            <person name="Hori C."/>
            <person name="Igarashi K."/>
            <person name="Jurgens J.A."/>
            <person name="Kallen N."/>
            <person name="Kersten P."/>
            <person name="Kohler A."/>
            <person name="Kuees U."/>
            <person name="Kumar T.K.A."/>
            <person name="Kuo A."/>
            <person name="LaButti K."/>
            <person name="Larrondo L.F."/>
            <person name="Lindquist E."/>
            <person name="Ling A."/>
            <person name="Lombard V."/>
            <person name="Lucas S."/>
            <person name="Lundell T."/>
            <person name="Martin R."/>
            <person name="McLaughlin D.J."/>
            <person name="Morgenstern I."/>
            <person name="Morin E."/>
            <person name="Murat C."/>
            <person name="Nagy L.G."/>
            <person name="Nolan M."/>
            <person name="Ohm R.A."/>
            <person name="Patyshakuliyeva A."/>
            <person name="Rokas A."/>
            <person name="Ruiz-Duenas F.J."/>
            <person name="Sabat G."/>
            <person name="Salamov A."/>
            <person name="Samejima M."/>
            <person name="Schmutz J."/>
            <person name="Slot J.C."/>
            <person name="St John F."/>
            <person name="Stenlid J."/>
            <person name="Sun H."/>
            <person name="Sun S."/>
            <person name="Syed K."/>
            <person name="Tsang A."/>
            <person name="Wiebenga A."/>
            <person name="Young D."/>
            <person name="Pisabarro A."/>
            <person name="Eastwood D.C."/>
            <person name="Martin F."/>
            <person name="Cullen D."/>
            <person name="Grigoriev I.V."/>
            <person name="Hibbett D.S."/>
        </authorList>
    </citation>
    <scope>NUCLEOTIDE SEQUENCE [LARGE SCALE GENOMIC DNA]</scope>
    <source>
        <strain evidence="3 4">DJM-731 SS1</strain>
    </source>
</reference>
<proteinExistence type="predicted"/>
<name>M5FV55_DACPD</name>
<dbReference type="RefSeq" id="XP_040626377.1">
    <property type="nucleotide sequence ID" value="XM_040770441.1"/>
</dbReference>
<dbReference type="GeneID" id="63685503"/>
<dbReference type="OrthoDB" id="312874at2759"/>
<evidence type="ECO:0000313" key="4">
    <source>
        <dbReference type="Proteomes" id="UP000030653"/>
    </source>
</evidence>
<dbReference type="STRING" id="1858805.M5FV55"/>
<dbReference type="AlphaFoldDB" id="M5FV55"/>
<dbReference type="Pfam" id="PF17667">
    <property type="entry name" value="Pkinase_fungal"/>
    <property type="match status" value="1"/>
</dbReference>
<organism evidence="3 4">
    <name type="scientific">Dacryopinax primogenitus (strain DJM 731)</name>
    <name type="common">Brown rot fungus</name>
    <dbReference type="NCBI Taxonomy" id="1858805"/>
    <lineage>
        <taxon>Eukaryota</taxon>
        <taxon>Fungi</taxon>
        <taxon>Dikarya</taxon>
        <taxon>Basidiomycota</taxon>
        <taxon>Agaricomycotina</taxon>
        <taxon>Dacrymycetes</taxon>
        <taxon>Dacrymycetales</taxon>
        <taxon>Dacrymycetaceae</taxon>
        <taxon>Dacryopinax</taxon>
    </lineage>
</organism>
<evidence type="ECO:0000259" key="2">
    <source>
        <dbReference type="Pfam" id="PF17667"/>
    </source>
</evidence>
<dbReference type="PANTHER" id="PTHR38248:SF2">
    <property type="entry name" value="FUNK1 11"/>
    <property type="match status" value="1"/>
</dbReference>